<accession>A0A2U2BUQ3</accession>
<feature type="binding site" evidence="2">
    <location>
        <begin position="147"/>
        <end position="148"/>
    </location>
    <ligand>
        <name>glutathione</name>
        <dbReference type="ChEBI" id="CHEBI:57925"/>
    </ligand>
</feature>
<feature type="binding site" evidence="2">
    <location>
        <begin position="129"/>
        <end position="132"/>
    </location>
    <ligand>
        <name>glutathione</name>
        <dbReference type="ChEBI" id="CHEBI:57925"/>
    </ligand>
</feature>
<dbReference type="GO" id="GO:0005737">
    <property type="term" value="C:cytoplasm"/>
    <property type="evidence" value="ECO:0007669"/>
    <property type="project" value="TreeGrafter"/>
</dbReference>
<dbReference type="CDD" id="cd03190">
    <property type="entry name" value="GST_C_Omega_like"/>
    <property type="match status" value="1"/>
</dbReference>
<comment type="caution">
    <text evidence="6">The sequence shown here is derived from an EMBL/GenBank/DDBJ whole genome shotgun (WGS) entry which is preliminary data.</text>
</comment>
<dbReference type="InterPro" id="IPR010987">
    <property type="entry name" value="Glutathione-S-Trfase_C-like"/>
</dbReference>
<protein>
    <submittedName>
        <fullName evidence="6">Glutathione-dependent reductase</fullName>
    </submittedName>
</protein>
<dbReference type="Gene3D" id="3.40.30.10">
    <property type="entry name" value="Glutaredoxin"/>
    <property type="match status" value="1"/>
</dbReference>
<sequence length="340" mass="38352">MGLLIDGVWHDQWYDTKSTGGRFKRSDSAFRNWVTPDGAPGPTGEGGFKAEPGRYHLYVSLACPWAHRTLVFRRLKGLEEMIPVSVVHWRMKENGWEFRDGPGVVPDPIHGAEFMHQIYTAAKPDYTGRVTVPVLWDKQRGTIVSNESADIIRMFNSAFDGVGAAPGDYYPEALRDEIDAVNKRVYSNVNNGVYKAGFATTQAAYEDAVGTLFDALDWLEDRLSDGRSYLLGETLTEADWRLYTTLVRFDPVYVGHFKCNRKRLIDYPHLAAYGRRLHENHGVGDLFDLEHAKRHYYESHETINPTGVVPVGPDEHIADGRGVESRRPQAAARVRTANAR</sequence>
<evidence type="ECO:0000256" key="4">
    <source>
        <dbReference type="SAM" id="MobiDB-lite"/>
    </source>
</evidence>
<dbReference type="Pfam" id="PF13410">
    <property type="entry name" value="GST_C_2"/>
    <property type="match status" value="1"/>
</dbReference>
<dbReference type="SFLD" id="SFLDG01206">
    <property type="entry name" value="Xi.1"/>
    <property type="match status" value="1"/>
</dbReference>
<dbReference type="SUPFAM" id="SSF47616">
    <property type="entry name" value="GST C-terminal domain-like"/>
    <property type="match status" value="1"/>
</dbReference>
<dbReference type="AlphaFoldDB" id="A0A2U2BUQ3"/>
<dbReference type="InterPro" id="IPR040079">
    <property type="entry name" value="Glutathione_S-Trfase"/>
</dbReference>
<dbReference type="InterPro" id="IPR036282">
    <property type="entry name" value="Glutathione-S-Trfase_C_sf"/>
</dbReference>
<feature type="domain" description="GST C-terminal" evidence="5">
    <location>
        <begin position="160"/>
        <end position="299"/>
    </location>
</feature>
<dbReference type="PIRSF" id="PIRSF015753">
    <property type="entry name" value="GST"/>
    <property type="match status" value="1"/>
</dbReference>
<evidence type="ECO:0000313" key="7">
    <source>
        <dbReference type="Proteomes" id="UP000245168"/>
    </source>
</evidence>
<reference evidence="7" key="1">
    <citation type="submission" date="2018-05" db="EMBL/GenBank/DDBJ databases">
        <authorList>
            <person name="Liu B.-T."/>
        </authorList>
    </citation>
    <scope>NUCLEOTIDE SEQUENCE [LARGE SCALE GENOMIC DNA]</scope>
    <source>
        <strain evidence="7">WD6-1</strain>
    </source>
</reference>
<feature type="active site" description="Nucleophile" evidence="1">
    <location>
        <position position="63"/>
    </location>
</feature>
<feature type="binding site" evidence="2">
    <location>
        <position position="96"/>
    </location>
    <ligand>
        <name>glutathione</name>
        <dbReference type="ChEBI" id="CHEBI:57925"/>
    </ligand>
</feature>
<evidence type="ECO:0000256" key="1">
    <source>
        <dbReference type="PIRSR" id="PIRSR015753-1"/>
    </source>
</evidence>
<dbReference type="PANTHER" id="PTHR32419:SF6">
    <property type="entry name" value="GLUTATHIONE S-TRANSFERASE OMEGA-LIKE 1-RELATED"/>
    <property type="match status" value="1"/>
</dbReference>
<dbReference type="SFLD" id="SFLDG01148">
    <property type="entry name" value="Xi_(cytGST)"/>
    <property type="match status" value="1"/>
</dbReference>
<feature type="site" description="Lowers pKa of active site Cys" evidence="3">
    <location>
        <position position="296"/>
    </location>
</feature>
<dbReference type="OrthoDB" id="9769158at2"/>
<dbReference type="RefSeq" id="WP_109252969.1">
    <property type="nucleotide sequence ID" value="NZ_QEXV01000003.1"/>
</dbReference>
<dbReference type="PROSITE" id="PS50405">
    <property type="entry name" value="GST_CTER"/>
    <property type="match status" value="1"/>
</dbReference>
<organism evidence="6 7">
    <name type="scientific">Marinicauda salina</name>
    <dbReference type="NCBI Taxonomy" id="2135793"/>
    <lineage>
        <taxon>Bacteria</taxon>
        <taxon>Pseudomonadati</taxon>
        <taxon>Pseudomonadota</taxon>
        <taxon>Alphaproteobacteria</taxon>
        <taxon>Maricaulales</taxon>
        <taxon>Maricaulaceae</taxon>
        <taxon>Marinicauda</taxon>
    </lineage>
</organism>
<feature type="region of interest" description="Disordered" evidence="4">
    <location>
        <begin position="320"/>
        <end position="340"/>
    </location>
</feature>
<dbReference type="Gene3D" id="1.20.1050.10">
    <property type="match status" value="1"/>
</dbReference>
<keyword evidence="7" id="KW-1185">Reference proteome</keyword>
<evidence type="ECO:0000259" key="5">
    <source>
        <dbReference type="PROSITE" id="PS50405"/>
    </source>
</evidence>
<dbReference type="Proteomes" id="UP000245168">
    <property type="component" value="Unassembled WGS sequence"/>
</dbReference>
<gene>
    <name evidence="6" type="ORF">DDZ18_08775</name>
</gene>
<dbReference type="GO" id="GO:0004364">
    <property type="term" value="F:glutathione transferase activity"/>
    <property type="evidence" value="ECO:0007669"/>
    <property type="project" value="InterPro"/>
</dbReference>
<dbReference type="PANTHER" id="PTHR32419">
    <property type="entry name" value="GLUTATHIONYL-HYDROQUINONE REDUCTASE"/>
    <property type="match status" value="1"/>
</dbReference>
<dbReference type="InterPro" id="IPR047047">
    <property type="entry name" value="GST_Omega-like_C"/>
</dbReference>
<proteinExistence type="predicted"/>
<dbReference type="Pfam" id="PF13409">
    <property type="entry name" value="GST_N_2"/>
    <property type="match status" value="1"/>
</dbReference>
<dbReference type="InterPro" id="IPR004045">
    <property type="entry name" value="Glutathione_S-Trfase_N"/>
</dbReference>
<dbReference type="InterPro" id="IPR016639">
    <property type="entry name" value="GST_Omega/GSH"/>
</dbReference>
<evidence type="ECO:0000256" key="3">
    <source>
        <dbReference type="PIRSR" id="PIRSR015753-3"/>
    </source>
</evidence>
<feature type="active site" description="Proton donor/acceptor" evidence="1">
    <location>
        <position position="194"/>
    </location>
</feature>
<name>A0A2U2BUQ3_9PROT</name>
<dbReference type="EMBL" id="QEXV01000003">
    <property type="protein sequence ID" value="PWE17738.1"/>
    <property type="molecule type" value="Genomic_DNA"/>
</dbReference>
<dbReference type="FunFam" id="3.40.30.10:FF:000058">
    <property type="entry name" value="Glutathione S-transferase, omega"/>
    <property type="match status" value="1"/>
</dbReference>
<dbReference type="InterPro" id="IPR036249">
    <property type="entry name" value="Thioredoxin-like_sf"/>
</dbReference>
<evidence type="ECO:0000256" key="2">
    <source>
        <dbReference type="PIRSR" id="PIRSR015753-2"/>
    </source>
</evidence>
<dbReference type="SFLD" id="SFLDS00019">
    <property type="entry name" value="Glutathione_Transferase_(cytos"/>
    <property type="match status" value="1"/>
</dbReference>
<evidence type="ECO:0000313" key="6">
    <source>
        <dbReference type="EMBL" id="PWE17738.1"/>
    </source>
</evidence>
<dbReference type="SUPFAM" id="SSF52833">
    <property type="entry name" value="Thioredoxin-like"/>
    <property type="match status" value="1"/>
</dbReference>
<feature type="site" description="Lowers pKa of active site Cys" evidence="3">
    <location>
        <position position="253"/>
    </location>
</feature>